<sequence length="254" mass="27642">MKNIIVVGNQKGGVGKTTTVLNLATSLSLFRKKVLVVDIDPQGNATTGAGVDKNNLKYSVYDVLINDVPVSEATVAAKECGFDLLGANRNLAGAEIELVDLDNREFRLRNALSKVAANYDVILIDCPPSLSLLTINALSAAKHILVPLQCEYYALEGLTDLLNTIARIQSKLNPELQLLGIIRTMYDKRNNLAQQVSAQLVEYFDEKVFYASIPRTVRLAEAPSYGLSAVALDSESVGAQAYIRCAKELLNKLK</sequence>
<organism evidence="2 3">
    <name type="scientific">Aquella oligotrophica</name>
    <dbReference type="NCBI Taxonomy" id="2067065"/>
    <lineage>
        <taxon>Bacteria</taxon>
        <taxon>Pseudomonadati</taxon>
        <taxon>Pseudomonadota</taxon>
        <taxon>Betaproteobacteria</taxon>
        <taxon>Neisseriales</taxon>
        <taxon>Neisseriaceae</taxon>
        <taxon>Aquella</taxon>
    </lineage>
</organism>
<dbReference type="KEGG" id="nba:CUN60_10525"/>
<dbReference type="PANTHER" id="PTHR13696:SF52">
    <property type="entry name" value="PARA FAMILY PROTEIN CT_582"/>
    <property type="match status" value="1"/>
</dbReference>
<proteinExistence type="predicted"/>
<dbReference type="EMBL" id="CP024847">
    <property type="protein sequence ID" value="AUR52712.1"/>
    <property type="molecule type" value="Genomic_DNA"/>
</dbReference>
<feature type="domain" description="AAA" evidence="1">
    <location>
        <begin position="3"/>
        <end position="177"/>
    </location>
</feature>
<accession>A0A2I7N8E3</accession>
<dbReference type="InterPro" id="IPR025669">
    <property type="entry name" value="AAA_dom"/>
</dbReference>
<keyword evidence="3" id="KW-1185">Reference proteome</keyword>
<dbReference type="FunFam" id="3.40.50.300:FF:000285">
    <property type="entry name" value="Sporulation initiation inhibitor Soj"/>
    <property type="match status" value="1"/>
</dbReference>
<dbReference type="InterPro" id="IPR027417">
    <property type="entry name" value="P-loop_NTPase"/>
</dbReference>
<dbReference type="PANTHER" id="PTHR13696">
    <property type="entry name" value="P-LOOP CONTAINING NUCLEOSIDE TRIPHOSPHATE HYDROLASE"/>
    <property type="match status" value="1"/>
</dbReference>
<dbReference type="Gene3D" id="3.40.50.300">
    <property type="entry name" value="P-loop containing nucleotide triphosphate hydrolases"/>
    <property type="match status" value="1"/>
</dbReference>
<dbReference type="Pfam" id="PF13614">
    <property type="entry name" value="AAA_31"/>
    <property type="match status" value="1"/>
</dbReference>
<evidence type="ECO:0000313" key="3">
    <source>
        <dbReference type="Proteomes" id="UP000236655"/>
    </source>
</evidence>
<protein>
    <recommendedName>
        <fullName evidence="1">AAA domain-containing protein</fullName>
    </recommendedName>
</protein>
<evidence type="ECO:0000313" key="2">
    <source>
        <dbReference type="EMBL" id="AUR52712.1"/>
    </source>
</evidence>
<gene>
    <name evidence="2" type="ORF">CUN60_10525</name>
</gene>
<name>A0A2I7N8E3_9NEIS</name>
<evidence type="ECO:0000259" key="1">
    <source>
        <dbReference type="Pfam" id="PF13614"/>
    </source>
</evidence>
<dbReference type="InterPro" id="IPR050678">
    <property type="entry name" value="DNA_Partitioning_ATPase"/>
</dbReference>
<dbReference type="OrthoDB" id="9815116at2"/>
<dbReference type="CDD" id="cd02042">
    <property type="entry name" value="ParAB_family"/>
    <property type="match status" value="1"/>
</dbReference>
<dbReference type="PIRSF" id="PIRSF009320">
    <property type="entry name" value="Nuc_binding_HP_1000"/>
    <property type="match status" value="1"/>
</dbReference>
<dbReference type="Proteomes" id="UP000236655">
    <property type="component" value="Chromosome"/>
</dbReference>
<reference evidence="3" key="1">
    <citation type="submission" date="2017-11" db="EMBL/GenBank/DDBJ databases">
        <authorList>
            <person name="Chan K.G."/>
            <person name="Lee L.S."/>
        </authorList>
    </citation>
    <scope>NUCLEOTIDE SEQUENCE [LARGE SCALE GENOMIC DNA]</scope>
    <source>
        <strain evidence="3">DSM 100970</strain>
    </source>
</reference>
<dbReference type="AlphaFoldDB" id="A0A2I7N8E3"/>
<dbReference type="SUPFAM" id="SSF52540">
    <property type="entry name" value="P-loop containing nucleoside triphosphate hydrolases"/>
    <property type="match status" value="1"/>
</dbReference>